<dbReference type="InterPro" id="IPR047111">
    <property type="entry name" value="YbaP-like"/>
</dbReference>
<evidence type="ECO:0008006" key="4">
    <source>
        <dbReference type="Google" id="ProtNLM"/>
    </source>
</evidence>
<dbReference type="PANTHER" id="PTHR40590">
    <property type="entry name" value="CYTOPLASMIC PROTEIN-RELATED"/>
    <property type="match status" value="1"/>
</dbReference>
<sequence>MSGSGMSPRILKGLSAALAVLATTLAAPLLAQEEADRYAFTQDYEPAPALWELSDEDTTIYMLGTIHLLPEGFRWRNPQLDAIIEEADVLVVETSDEDSEGAMGSIAPKIARELANRTPTSAQLSPQARPRWRELVAMSGLPFDYADSIPVMVALLGFGQSGLEGDPSSYDHGVETVLQREFAESGKPVESIEDFGRVMYGLFRVDDAPIINELDMRLRRWRGKTLDGLYAPETQALTGDDYWEMEHSWARGEVEEDFDLGFGGGKIAEAFNDVLLDRRNTQWAAWLDNRLEQPGTVLLAVGAGHFEGPDSVLVKLAERGLEAERIN</sequence>
<keyword evidence="3" id="KW-1185">Reference proteome</keyword>
<evidence type="ECO:0000313" key="3">
    <source>
        <dbReference type="Proteomes" id="UP001500518"/>
    </source>
</evidence>
<dbReference type="Proteomes" id="UP001500518">
    <property type="component" value="Unassembled WGS sequence"/>
</dbReference>
<feature type="chain" id="PRO_5046223111" description="TraB/GumN family protein" evidence="1">
    <location>
        <begin position="32"/>
        <end position="327"/>
    </location>
</feature>
<dbReference type="InterPro" id="IPR002816">
    <property type="entry name" value="TraB/PrgY/GumN_fam"/>
</dbReference>
<gene>
    <name evidence="2" type="ORF">GCM10023208_23950</name>
</gene>
<dbReference type="Pfam" id="PF01963">
    <property type="entry name" value="TraB_PrgY_gumN"/>
    <property type="match status" value="1"/>
</dbReference>
<evidence type="ECO:0000313" key="2">
    <source>
        <dbReference type="EMBL" id="GAA5057944.1"/>
    </source>
</evidence>
<dbReference type="CDD" id="cd14789">
    <property type="entry name" value="Tiki"/>
    <property type="match status" value="1"/>
</dbReference>
<organism evidence="2 3">
    <name type="scientific">Erythrobacter westpacificensis</name>
    <dbReference type="NCBI Taxonomy" id="1055231"/>
    <lineage>
        <taxon>Bacteria</taxon>
        <taxon>Pseudomonadati</taxon>
        <taxon>Pseudomonadota</taxon>
        <taxon>Alphaproteobacteria</taxon>
        <taxon>Sphingomonadales</taxon>
        <taxon>Erythrobacteraceae</taxon>
        <taxon>Erythrobacter/Porphyrobacter group</taxon>
        <taxon>Erythrobacter</taxon>
    </lineage>
</organism>
<comment type="caution">
    <text evidence="2">The sequence shown here is derived from an EMBL/GenBank/DDBJ whole genome shotgun (WGS) entry which is preliminary data.</text>
</comment>
<dbReference type="PANTHER" id="PTHR40590:SF1">
    <property type="entry name" value="CYTOPLASMIC PROTEIN"/>
    <property type="match status" value="1"/>
</dbReference>
<evidence type="ECO:0000256" key="1">
    <source>
        <dbReference type="SAM" id="SignalP"/>
    </source>
</evidence>
<feature type="signal peptide" evidence="1">
    <location>
        <begin position="1"/>
        <end position="31"/>
    </location>
</feature>
<name>A0ABP9KJ14_9SPHN</name>
<reference evidence="3" key="1">
    <citation type="journal article" date="2019" name="Int. J. Syst. Evol. Microbiol.">
        <title>The Global Catalogue of Microorganisms (GCM) 10K type strain sequencing project: providing services to taxonomists for standard genome sequencing and annotation.</title>
        <authorList>
            <consortium name="The Broad Institute Genomics Platform"/>
            <consortium name="The Broad Institute Genome Sequencing Center for Infectious Disease"/>
            <person name="Wu L."/>
            <person name="Ma J."/>
        </authorList>
    </citation>
    <scope>NUCLEOTIDE SEQUENCE [LARGE SCALE GENOMIC DNA]</scope>
    <source>
        <strain evidence="3">JCM 18014</strain>
    </source>
</reference>
<dbReference type="EMBL" id="BAABHV010000017">
    <property type="protein sequence ID" value="GAA5057944.1"/>
    <property type="molecule type" value="Genomic_DNA"/>
</dbReference>
<protein>
    <recommendedName>
        <fullName evidence="4">TraB/GumN family protein</fullName>
    </recommendedName>
</protein>
<proteinExistence type="predicted"/>
<accession>A0ABP9KJ14</accession>
<keyword evidence="1" id="KW-0732">Signal</keyword>